<dbReference type="RefSeq" id="WP_195035152.1">
    <property type="nucleotide sequence ID" value="NZ_JADLRE010000020.1"/>
</dbReference>
<evidence type="ECO:0000313" key="1">
    <source>
        <dbReference type="EMBL" id="MBF6228247.1"/>
    </source>
</evidence>
<reference evidence="1 2" key="1">
    <citation type="submission" date="2020-10" db="EMBL/GenBank/DDBJ databases">
        <title>Identification of Nocardia species via Next-generation sequencing and recognition of intraspecies genetic diversity.</title>
        <authorList>
            <person name="Li P."/>
            <person name="Li P."/>
            <person name="Lu B."/>
        </authorList>
    </citation>
    <scope>NUCLEOTIDE SEQUENCE [LARGE SCALE GENOMIC DNA]</scope>
    <source>
        <strain evidence="1 2">N-11</strain>
    </source>
</reference>
<proteinExistence type="predicted"/>
<dbReference type="EMBL" id="JADLRE010000020">
    <property type="protein sequence ID" value="MBF6228247.1"/>
    <property type="molecule type" value="Genomic_DNA"/>
</dbReference>
<comment type="caution">
    <text evidence="1">The sequence shown here is derived from an EMBL/GenBank/DDBJ whole genome shotgun (WGS) entry which is preliminary data.</text>
</comment>
<protein>
    <recommendedName>
        <fullName evidence="3">NERD domain-containing protein</fullName>
    </recommendedName>
</protein>
<keyword evidence="2" id="KW-1185">Reference proteome</keyword>
<sequence>MVAIITCNRLETNHIEFKEQMYPPSRREEWDWTTTRDDEFWTKGRHITLIATPDRAGVFWVTRLGLTKREKKAADRKQKLRILHITLLEHRVQLGELLDQLDARHRRHLISEGQQTEATGRALLATLMRLRPEAQRVVSYINAATDGFRIRPESKAEHALAEERDATLAVARMAGMAIPQLARWDPPAEELSDDVPPPAYLGLLHAAATQTESAESAALEDHLINRDTERLVGWLGEDTGHVAWRQFQQHGQRLFIGNANRAPAERISGTDIIYYHDTRKSLVLVQYKKLNSRRNGYYYPNSDRGLAKELTRLRAVDRYAAHFRRPSDDHRLCPNPSWIKLCPPESVIPQADVMVPGMYFSRQHFEQLRSDPRMQDGRGGAVRFGYANVPSYLDNTMFTRLVETGMIGTTGVSTELVRWQITRSIKQGRMAIVGFLTGDEAPQSVRNSRRRQNR</sequence>
<gene>
    <name evidence="1" type="ORF">IU470_24455</name>
</gene>
<name>A0ABS0CD20_9NOCA</name>
<organism evidence="1 2">
    <name type="scientific">Nocardia abscessus</name>
    <dbReference type="NCBI Taxonomy" id="120957"/>
    <lineage>
        <taxon>Bacteria</taxon>
        <taxon>Bacillati</taxon>
        <taxon>Actinomycetota</taxon>
        <taxon>Actinomycetes</taxon>
        <taxon>Mycobacteriales</taxon>
        <taxon>Nocardiaceae</taxon>
        <taxon>Nocardia</taxon>
    </lineage>
</organism>
<accession>A0ABS0CD20</accession>
<dbReference type="Proteomes" id="UP000807309">
    <property type="component" value="Unassembled WGS sequence"/>
</dbReference>
<evidence type="ECO:0000313" key="2">
    <source>
        <dbReference type="Proteomes" id="UP000807309"/>
    </source>
</evidence>
<evidence type="ECO:0008006" key="3">
    <source>
        <dbReference type="Google" id="ProtNLM"/>
    </source>
</evidence>